<dbReference type="EMBL" id="JABFTP020000165">
    <property type="protein sequence ID" value="KAL3283906.1"/>
    <property type="molecule type" value="Genomic_DNA"/>
</dbReference>
<organism evidence="1 2">
    <name type="scientific">Cryptolaemus montrouzieri</name>
    <dbReference type="NCBI Taxonomy" id="559131"/>
    <lineage>
        <taxon>Eukaryota</taxon>
        <taxon>Metazoa</taxon>
        <taxon>Ecdysozoa</taxon>
        <taxon>Arthropoda</taxon>
        <taxon>Hexapoda</taxon>
        <taxon>Insecta</taxon>
        <taxon>Pterygota</taxon>
        <taxon>Neoptera</taxon>
        <taxon>Endopterygota</taxon>
        <taxon>Coleoptera</taxon>
        <taxon>Polyphaga</taxon>
        <taxon>Cucujiformia</taxon>
        <taxon>Coccinelloidea</taxon>
        <taxon>Coccinellidae</taxon>
        <taxon>Scymninae</taxon>
        <taxon>Scymnini</taxon>
        <taxon>Cryptolaemus</taxon>
    </lineage>
</organism>
<sequence>MKPQGVHLYNYEPPPVYRSKVVRTPSLRAMANYHNLSIDSYDETFDNLTFLPENSNGDISKYDEPYTISNRSVFSDTSTLDAYGYAGVRSFSPLTTLSAPSEVGSTKDMGSTAKLVPPKLEMVIL</sequence>
<proteinExistence type="predicted"/>
<evidence type="ECO:0000313" key="2">
    <source>
        <dbReference type="Proteomes" id="UP001516400"/>
    </source>
</evidence>
<comment type="caution">
    <text evidence="1">The sequence shown here is derived from an EMBL/GenBank/DDBJ whole genome shotgun (WGS) entry which is preliminary data.</text>
</comment>
<dbReference type="AlphaFoldDB" id="A0ABD2NYW1"/>
<gene>
    <name evidence="1" type="ORF">HHI36_018075</name>
</gene>
<dbReference type="Proteomes" id="UP001516400">
    <property type="component" value="Unassembled WGS sequence"/>
</dbReference>
<reference evidence="1 2" key="1">
    <citation type="journal article" date="2021" name="BMC Biol.">
        <title>Horizontally acquired antibacterial genes associated with adaptive radiation of ladybird beetles.</title>
        <authorList>
            <person name="Li H.S."/>
            <person name="Tang X.F."/>
            <person name="Huang Y.H."/>
            <person name="Xu Z.Y."/>
            <person name="Chen M.L."/>
            <person name="Du X.Y."/>
            <person name="Qiu B.Y."/>
            <person name="Chen P.T."/>
            <person name="Zhang W."/>
            <person name="Slipinski A."/>
            <person name="Escalona H.E."/>
            <person name="Waterhouse R.M."/>
            <person name="Zwick A."/>
            <person name="Pang H."/>
        </authorList>
    </citation>
    <scope>NUCLEOTIDE SEQUENCE [LARGE SCALE GENOMIC DNA]</scope>
    <source>
        <strain evidence="1">SYSU2018</strain>
    </source>
</reference>
<keyword evidence="2" id="KW-1185">Reference proteome</keyword>
<name>A0ABD2NYW1_9CUCU</name>
<accession>A0ABD2NYW1</accession>
<evidence type="ECO:0000313" key="1">
    <source>
        <dbReference type="EMBL" id="KAL3283906.1"/>
    </source>
</evidence>
<protein>
    <submittedName>
        <fullName evidence="1">Uncharacterized protein</fullName>
    </submittedName>
</protein>